<dbReference type="GeneID" id="75026566"/>
<evidence type="ECO:0000313" key="3">
    <source>
        <dbReference type="EMBL" id="SNV96672.1"/>
    </source>
</evidence>
<dbReference type="PANTHER" id="PTHR46268:SF15">
    <property type="entry name" value="UNIVERSAL STRESS PROTEIN HP_0031"/>
    <property type="match status" value="1"/>
</dbReference>
<comment type="similarity">
    <text evidence="1">Belongs to the universal stress protein A family.</text>
</comment>
<dbReference type="PRINTS" id="PR01438">
    <property type="entry name" value="UNVRSLSTRESS"/>
</dbReference>
<name>A0A240BMR2_SERFI</name>
<keyword evidence="4" id="KW-1185">Reference proteome</keyword>
<accession>A0A240BMR2</accession>
<evidence type="ECO:0000256" key="1">
    <source>
        <dbReference type="ARBA" id="ARBA00008791"/>
    </source>
</evidence>
<dbReference type="OrthoDB" id="5781119at2"/>
<evidence type="ECO:0000313" key="4">
    <source>
        <dbReference type="Proteomes" id="UP000215134"/>
    </source>
</evidence>
<dbReference type="Gene3D" id="3.40.50.620">
    <property type="entry name" value="HUPs"/>
    <property type="match status" value="1"/>
</dbReference>
<protein>
    <submittedName>
        <fullName evidence="3">Universal stress protein F</fullName>
    </submittedName>
</protein>
<dbReference type="RefSeq" id="WP_061797783.1">
    <property type="nucleotide sequence ID" value="NZ_CABITV010000010.1"/>
</dbReference>
<gene>
    <name evidence="3" type="ORF">SAMEA4384070_01395</name>
</gene>
<feature type="domain" description="UspA" evidence="2">
    <location>
        <begin position="1"/>
        <end position="144"/>
    </location>
</feature>
<organism evidence="3 4">
    <name type="scientific">Serratia ficaria</name>
    <dbReference type="NCBI Taxonomy" id="61651"/>
    <lineage>
        <taxon>Bacteria</taxon>
        <taxon>Pseudomonadati</taxon>
        <taxon>Pseudomonadota</taxon>
        <taxon>Gammaproteobacteria</taxon>
        <taxon>Enterobacterales</taxon>
        <taxon>Yersiniaceae</taxon>
        <taxon>Serratia</taxon>
    </lineage>
</organism>
<dbReference type="Pfam" id="PF00582">
    <property type="entry name" value="Usp"/>
    <property type="match status" value="1"/>
</dbReference>
<reference evidence="3 4" key="1">
    <citation type="submission" date="2017-06" db="EMBL/GenBank/DDBJ databases">
        <authorList>
            <consortium name="Pathogen Informatics"/>
        </authorList>
    </citation>
    <scope>NUCLEOTIDE SEQUENCE [LARGE SCALE GENOMIC DNA]</scope>
    <source>
        <strain evidence="3 4">NCTC12148</strain>
    </source>
</reference>
<dbReference type="STRING" id="1411141.GCA_001590885_02780"/>
<proteinExistence type="inferred from homology"/>
<evidence type="ECO:0000259" key="2">
    <source>
        <dbReference type="Pfam" id="PF00582"/>
    </source>
</evidence>
<dbReference type="EMBL" id="LT906479">
    <property type="protein sequence ID" value="SNV96672.1"/>
    <property type="molecule type" value="Genomic_DNA"/>
</dbReference>
<dbReference type="AlphaFoldDB" id="A0A240BMR2"/>
<sequence>MKTLLVAVDNSATARKVIALAAEQGAAQRAAVVVLCCVDLSYSMTGPFDITLGEDPADFGCAQDEQSAAAAVVRQALSELKEAGVSARGRVVAGEPAETIVAQAKALNAAMIIMGRRHLSPFNRLLRGSHSASVIENADCPVLIDVRAD</sequence>
<dbReference type="KEGG" id="sfj:SAMEA4384070_1395"/>
<dbReference type="CDD" id="cd00293">
    <property type="entry name" value="USP-like"/>
    <property type="match status" value="1"/>
</dbReference>
<dbReference type="InterPro" id="IPR014729">
    <property type="entry name" value="Rossmann-like_a/b/a_fold"/>
</dbReference>
<dbReference type="InterPro" id="IPR006016">
    <property type="entry name" value="UspA"/>
</dbReference>
<dbReference type="SUPFAM" id="SSF52402">
    <property type="entry name" value="Adenine nucleotide alpha hydrolases-like"/>
    <property type="match status" value="1"/>
</dbReference>
<dbReference type="PANTHER" id="PTHR46268">
    <property type="entry name" value="STRESS RESPONSE PROTEIN NHAX"/>
    <property type="match status" value="1"/>
</dbReference>
<dbReference type="InterPro" id="IPR006015">
    <property type="entry name" value="Universal_stress_UspA"/>
</dbReference>
<dbReference type="Proteomes" id="UP000215134">
    <property type="component" value="Chromosome 1"/>
</dbReference>